<evidence type="ECO:0000313" key="3">
    <source>
        <dbReference type="EMBL" id="OWU70368.1"/>
    </source>
</evidence>
<dbReference type="AlphaFoldDB" id="A0A225NDT2"/>
<evidence type="ECO:0000259" key="2">
    <source>
        <dbReference type="Pfam" id="PF09851"/>
    </source>
</evidence>
<dbReference type="Pfam" id="PF09851">
    <property type="entry name" value="SHOCT"/>
    <property type="match status" value="1"/>
</dbReference>
<feature type="region of interest" description="Disordered" evidence="1">
    <location>
        <begin position="216"/>
        <end position="261"/>
    </location>
</feature>
<dbReference type="Proteomes" id="UP000215377">
    <property type="component" value="Unassembled WGS sequence"/>
</dbReference>
<accession>A0A225NDT2</accession>
<feature type="compositionally biased region" description="Low complexity" evidence="1">
    <location>
        <begin position="96"/>
        <end position="107"/>
    </location>
</feature>
<gene>
    <name evidence="3" type="ORF">ATO3_20485</name>
</gene>
<evidence type="ECO:0000256" key="1">
    <source>
        <dbReference type="SAM" id="MobiDB-lite"/>
    </source>
</evidence>
<feature type="compositionally biased region" description="Pro residues" evidence="1">
    <location>
        <begin position="241"/>
        <end position="253"/>
    </location>
</feature>
<evidence type="ECO:0000313" key="4">
    <source>
        <dbReference type="Proteomes" id="UP000215377"/>
    </source>
</evidence>
<feature type="compositionally biased region" description="Gly residues" evidence="1">
    <location>
        <begin position="108"/>
        <end position="117"/>
    </location>
</feature>
<organism evidence="3 4">
    <name type="scientific">Marinibacterium profundimaris</name>
    <dbReference type="NCBI Taxonomy" id="1679460"/>
    <lineage>
        <taxon>Bacteria</taxon>
        <taxon>Pseudomonadati</taxon>
        <taxon>Pseudomonadota</taxon>
        <taxon>Alphaproteobacteria</taxon>
        <taxon>Rhodobacterales</taxon>
        <taxon>Paracoccaceae</taxon>
        <taxon>Marinibacterium</taxon>
    </lineage>
</organism>
<feature type="compositionally biased region" description="Low complexity" evidence="1">
    <location>
        <begin position="216"/>
        <end position="240"/>
    </location>
</feature>
<dbReference type="RefSeq" id="WP_088651784.1">
    <property type="nucleotide sequence ID" value="NZ_AQQR01000012.1"/>
</dbReference>
<feature type="domain" description="SHOCT" evidence="2">
    <location>
        <begin position="264"/>
        <end position="290"/>
    </location>
</feature>
<dbReference type="OrthoDB" id="1778949at2"/>
<dbReference type="EMBL" id="AQQR01000012">
    <property type="protein sequence ID" value="OWU70368.1"/>
    <property type="molecule type" value="Genomic_DNA"/>
</dbReference>
<comment type="caution">
    <text evidence="3">The sequence shown here is derived from an EMBL/GenBank/DDBJ whole genome shotgun (WGS) entry which is preliminary data.</text>
</comment>
<protein>
    <recommendedName>
        <fullName evidence="2">SHOCT domain-containing protein</fullName>
    </recommendedName>
</protein>
<reference evidence="3 4" key="1">
    <citation type="submission" date="2013-04" db="EMBL/GenBank/DDBJ databases">
        <title>Oceanicola sp. 22II1-22F33 Genome Sequencing.</title>
        <authorList>
            <person name="Lai Q."/>
            <person name="Li G."/>
            <person name="Shao Z."/>
        </authorList>
    </citation>
    <scope>NUCLEOTIDE SEQUENCE [LARGE SCALE GENOMIC DNA]</scope>
    <source>
        <strain evidence="3 4">22II1-22F33</strain>
    </source>
</reference>
<sequence length="293" mass="30868">MTLLTPEGQSIVNDVAARHGFSPDAVTHVLVSLSQGGGSQAQFNHWELGGMGQWSMGGMTMIGDMFNNGLKARVDGLCSELSNTLAANQVFQPPASYQNQSSSYQGQSQGGGQMQMQGGGGGFGQSSLFVSGSGQGNWWPQDLGQPASVGSQNDLKYAYFPGSCRLAILLNGQVTVYDTGQHNIGGFGQQQGGDQSLTFTSQFGLVRVADLPVVPVGGEPVQEPQQMPESDPVPQQMQEPAPEPYAAPAPGPAPSGNSDEIFATLEKLGGLRDKGIISDEEFAEKKMELLSRL</sequence>
<name>A0A225NDT2_9RHOB</name>
<dbReference type="InterPro" id="IPR018649">
    <property type="entry name" value="SHOCT"/>
</dbReference>
<feature type="region of interest" description="Disordered" evidence="1">
    <location>
        <begin position="96"/>
        <end position="117"/>
    </location>
</feature>
<keyword evidence="4" id="KW-1185">Reference proteome</keyword>
<proteinExistence type="predicted"/>